<dbReference type="InterPro" id="IPR052156">
    <property type="entry name" value="BCAA_Transport_ATP-bd_LivF"/>
</dbReference>
<keyword evidence="5" id="KW-0029">Amino-acid transport</keyword>
<evidence type="ECO:0000256" key="3">
    <source>
        <dbReference type="ARBA" id="ARBA00022741"/>
    </source>
</evidence>
<keyword evidence="2" id="KW-0813">Transport</keyword>
<feature type="domain" description="ABC transporter" evidence="6">
    <location>
        <begin position="18"/>
        <end position="251"/>
    </location>
</feature>
<comment type="similarity">
    <text evidence="1">Belongs to the ABC transporter superfamily.</text>
</comment>
<reference evidence="7" key="1">
    <citation type="submission" date="2021-01" db="EMBL/GenBank/DDBJ databases">
        <title>Paracoccus amoyensis sp. nov., isolated from the surface seawater along the coast of Xiamen Island, China.</title>
        <authorList>
            <person name="Lyu L."/>
        </authorList>
    </citation>
    <scope>NUCLEOTIDE SEQUENCE</scope>
    <source>
        <strain evidence="7">MJ17</strain>
    </source>
</reference>
<dbReference type="Proteomes" id="UP000640485">
    <property type="component" value="Unassembled WGS sequence"/>
</dbReference>
<dbReference type="InterPro" id="IPR017871">
    <property type="entry name" value="ABC_transporter-like_CS"/>
</dbReference>
<dbReference type="GO" id="GO:0005524">
    <property type="term" value="F:ATP binding"/>
    <property type="evidence" value="ECO:0007669"/>
    <property type="project" value="UniProtKB-KW"/>
</dbReference>
<keyword evidence="8" id="KW-1185">Reference proteome</keyword>
<dbReference type="SUPFAM" id="SSF52540">
    <property type="entry name" value="P-loop containing nucleoside triphosphate hydrolases"/>
    <property type="match status" value="1"/>
</dbReference>
<evidence type="ECO:0000313" key="8">
    <source>
        <dbReference type="Proteomes" id="UP000640485"/>
    </source>
</evidence>
<protein>
    <submittedName>
        <fullName evidence="7">ABC transporter ATP-binding protein</fullName>
    </submittedName>
</protein>
<dbReference type="PANTHER" id="PTHR43820">
    <property type="entry name" value="HIGH-AFFINITY BRANCHED-CHAIN AMINO ACID TRANSPORT ATP-BINDING PROTEIN LIVF"/>
    <property type="match status" value="1"/>
</dbReference>
<name>A0A934W1E4_9RHOB</name>
<keyword evidence="4 7" id="KW-0067">ATP-binding</keyword>
<dbReference type="GO" id="GO:0015658">
    <property type="term" value="F:branched-chain amino acid transmembrane transporter activity"/>
    <property type="evidence" value="ECO:0007669"/>
    <property type="project" value="TreeGrafter"/>
</dbReference>
<dbReference type="InterPro" id="IPR003439">
    <property type="entry name" value="ABC_transporter-like_ATP-bd"/>
</dbReference>
<dbReference type="PANTHER" id="PTHR43820:SF4">
    <property type="entry name" value="HIGH-AFFINITY BRANCHED-CHAIN AMINO ACID TRANSPORT ATP-BINDING PROTEIN LIVF"/>
    <property type="match status" value="1"/>
</dbReference>
<dbReference type="EMBL" id="JAEPRQ010000010">
    <property type="protein sequence ID" value="MBK4217935.1"/>
    <property type="molecule type" value="Genomic_DNA"/>
</dbReference>
<dbReference type="AlphaFoldDB" id="A0A934W1E4"/>
<dbReference type="CDD" id="cd03224">
    <property type="entry name" value="ABC_TM1139_LivF_branched"/>
    <property type="match status" value="1"/>
</dbReference>
<organism evidence="7 8">
    <name type="scientific">Paracoccus caeni</name>
    <dbReference type="NCBI Taxonomy" id="657651"/>
    <lineage>
        <taxon>Bacteria</taxon>
        <taxon>Pseudomonadati</taxon>
        <taxon>Pseudomonadota</taxon>
        <taxon>Alphaproteobacteria</taxon>
        <taxon>Rhodobacterales</taxon>
        <taxon>Paracoccaceae</taxon>
        <taxon>Paracoccus</taxon>
    </lineage>
</organism>
<evidence type="ECO:0000256" key="4">
    <source>
        <dbReference type="ARBA" id="ARBA00022840"/>
    </source>
</evidence>
<keyword evidence="3" id="KW-0547">Nucleotide-binding</keyword>
<evidence type="ECO:0000256" key="1">
    <source>
        <dbReference type="ARBA" id="ARBA00005417"/>
    </source>
</evidence>
<evidence type="ECO:0000259" key="6">
    <source>
        <dbReference type="PROSITE" id="PS50893"/>
    </source>
</evidence>
<dbReference type="PROSITE" id="PS00211">
    <property type="entry name" value="ABC_TRANSPORTER_1"/>
    <property type="match status" value="1"/>
</dbReference>
<dbReference type="Gene3D" id="3.40.50.300">
    <property type="entry name" value="P-loop containing nucleotide triphosphate hydrolases"/>
    <property type="match status" value="1"/>
</dbReference>
<dbReference type="GO" id="GO:0016887">
    <property type="term" value="F:ATP hydrolysis activity"/>
    <property type="evidence" value="ECO:0007669"/>
    <property type="project" value="InterPro"/>
</dbReference>
<accession>A0A934W1E4</accession>
<dbReference type="Pfam" id="PF00005">
    <property type="entry name" value="ABC_tran"/>
    <property type="match status" value="1"/>
</dbReference>
<dbReference type="SMART" id="SM00382">
    <property type="entry name" value="AAA"/>
    <property type="match status" value="1"/>
</dbReference>
<evidence type="ECO:0000313" key="7">
    <source>
        <dbReference type="EMBL" id="MBK4217935.1"/>
    </source>
</evidence>
<dbReference type="PROSITE" id="PS50893">
    <property type="entry name" value="ABC_TRANSPORTER_2"/>
    <property type="match status" value="1"/>
</dbReference>
<dbReference type="GO" id="GO:0015807">
    <property type="term" value="P:L-amino acid transport"/>
    <property type="evidence" value="ECO:0007669"/>
    <property type="project" value="TreeGrafter"/>
</dbReference>
<proteinExistence type="inferred from homology"/>
<gene>
    <name evidence="7" type="ORF">JJJ17_18555</name>
</gene>
<dbReference type="InterPro" id="IPR027417">
    <property type="entry name" value="P-loop_NTPase"/>
</dbReference>
<evidence type="ECO:0000256" key="2">
    <source>
        <dbReference type="ARBA" id="ARBA00022448"/>
    </source>
</evidence>
<dbReference type="InterPro" id="IPR003593">
    <property type="entry name" value="AAA+_ATPase"/>
</dbReference>
<dbReference type="RefSeq" id="WP_200689148.1">
    <property type="nucleotide sequence ID" value="NZ_JAEPRQ010000010.1"/>
</dbReference>
<sequence length="251" mass="27183">MLATRTDVLAESSAETMLKVSNADAYYGKVQILFDMSVQVKKNQVVALIGANGAGKSTTLNLIVGRLKPARGDVLLDGKSIAGESVQSIAARGITCVPQRRRIFGVMTVRENLEVGSYPRRRDKAGTARILDEVFSLFPVLEKKANHLSGVLSGGEQQMLAIARGLMAQPQVLLLDEPSMGLSPKLTTEMFNDIRRIADTGRTVMIVEQNAYAALSVSDYGYVLENGSVALEGDAEKLIEDDYVRQTYLGA</sequence>
<evidence type="ECO:0000256" key="5">
    <source>
        <dbReference type="ARBA" id="ARBA00022970"/>
    </source>
</evidence>
<comment type="caution">
    <text evidence="7">The sequence shown here is derived from an EMBL/GenBank/DDBJ whole genome shotgun (WGS) entry which is preliminary data.</text>
</comment>